<feature type="transmembrane region" description="Helical" evidence="1">
    <location>
        <begin position="101"/>
        <end position="121"/>
    </location>
</feature>
<accession>A0A160DW47</accession>
<proteinExistence type="predicted"/>
<feature type="transmembrane region" description="Helical" evidence="1">
    <location>
        <begin position="199"/>
        <end position="220"/>
    </location>
</feature>
<keyword evidence="1" id="KW-0812">Transmembrane</keyword>
<evidence type="ECO:0000313" key="2">
    <source>
        <dbReference type="EMBL" id="ANB18835.1"/>
    </source>
</evidence>
<keyword evidence="1" id="KW-1133">Transmembrane helix</keyword>
<dbReference type="KEGG" id="dko:I596_2841"/>
<dbReference type="OrthoDB" id="8820484at2"/>
<name>A0A160DW47_9GAMM</name>
<gene>
    <name evidence="2" type="ORF">I596_2841</name>
</gene>
<feature type="transmembrane region" description="Helical" evidence="1">
    <location>
        <begin position="141"/>
        <end position="159"/>
    </location>
</feature>
<evidence type="ECO:0000313" key="3">
    <source>
        <dbReference type="Proteomes" id="UP000076830"/>
    </source>
</evidence>
<evidence type="ECO:0000256" key="1">
    <source>
        <dbReference type="SAM" id="Phobius"/>
    </source>
</evidence>
<organism evidence="2 3">
    <name type="scientific">Dokdonella koreensis DS-123</name>
    <dbReference type="NCBI Taxonomy" id="1300342"/>
    <lineage>
        <taxon>Bacteria</taxon>
        <taxon>Pseudomonadati</taxon>
        <taxon>Pseudomonadota</taxon>
        <taxon>Gammaproteobacteria</taxon>
        <taxon>Lysobacterales</taxon>
        <taxon>Rhodanobacteraceae</taxon>
        <taxon>Dokdonella</taxon>
    </lineage>
</organism>
<keyword evidence="1" id="KW-0472">Membrane</keyword>
<reference evidence="2 3" key="1">
    <citation type="submission" date="2016-04" db="EMBL/GenBank/DDBJ databases">
        <title>Complete genome sequence of Dokdonella koreensis DS-123T.</title>
        <authorList>
            <person name="Kim J.F."/>
            <person name="Lee H."/>
            <person name="Kwak M.-J."/>
        </authorList>
    </citation>
    <scope>NUCLEOTIDE SEQUENCE [LARGE SCALE GENOMIC DNA]</scope>
    <source>
        <strain evidence="2 3">DS-123</strain>
    </source>
</reference>
<keyword evidence="3" id="KW-1185">Reference proteome</keyword>
<sequence>MDFLKILKSFEEFVYEALTWLVLLPRTLWRIVVAPRRMTHYASVQLASQSETRFSEAVSPPLLLILCVLISHFVDLAVRNPVPAADESLANVLLSSEQNLLLYRTIAFGVWSLAGAVYMLVRTHQPVNRETLRAPFYEQCYLVAPFAFAISVSVTLIALGRLWSLLTAVLLSLSATTWFWLAQAAWLRDRASLSLWRSLAAAILVVMVGSAANAGVGHVLRAKGNTPAASEAAKDASR</sequence>
<dbReference type="EMBL" id="CP015249">
    <property type="protein sequence ID" value="ANB18835.1"/>
    <property type="molecule type" value="Genomic_DNA"/>
</dbReference>
<protein>
    <submittedName>
        <fullName evidence="2">Permease of the major facilitator superfamily protein</fullName>
    </submittedName>
</protein>
<feature type="transmembrane region" description="Helical" evidence="1">
    <location>
        <begin position="165"/>
        <end position="187"/>
    </location>
</feature>
<dbReference type="AlphaFoldDB" id="A0A160DW47"/>
<dbReference type="RefSeq" id="WP_067648860.1">
    <property type="nucleotide sequence ID" value="NZ_CP015249.1"/>
</dbReference>
<dbReference type="Proteomes" id="UP000076830">
    <property type="component" value="Chromosome"/>
</dbReference>